<accession>A0A1G9NEF3</accession>
<dbReference type="PANTHER" id="PTHR13016">
    <property type="entry name" value="AMMECR1 HOMOLOG"/>
    <property type="match status" value="1"/>
</dbReference>
<dbReference type="InterPro" id="IPR002733">
    <property type="entry name" value="AMMECR1_domain"/>
</dbReference>
<dbReference type="Gene3D" id="3.30.700.20">
    <property type="entry name" value="Hypothetical protein ph0010, domain 1"/>
    <property type="match status" value="1"/>
</dbReference>
<dbReference type="Gene3D" id="3.30.1490.150">
    <property type="entry name" value="Hypothetical protein ph0010, domain 2"/>
    <property type="match status" value="1"/>
</dbReference>
<dbReference type="AlphaFoldDB" id="A0A1G9NEF3"/>
<dbReference type="OrthoDB" id="159752at2"/>
<dbReference type="NCBIfam" id="TIGR00296">
    <property type="entry name" value="TIGR00296 family protein"/>
    <property type="match status" value="1"/>
</dbReference>
<gene>
    <name evidence="2" type="ORF">SAMN04488692_11039</name>
</gene>
<dbReference type="InterPro" id="IPR027623">
    <property type="entry name" value="AmmeMemoSam_A"/>
</dbReference>
<dbReference type="STRING" id="321763.SAMN04488692_11039"/>
<dbReference type="Proteomes" id="UP000199476">
    <property type="component" value="Unassembled WGS sequence"/>
</dbReference>
<dbReference type="NCBIfam" id="TIGR04335">
    <property type="entry name" value="AmmeMemoSam_A"/>
    <property type="match status" value="1"/>
</dbReference>
<dbReference type="PROSITE" id="PS51112">
    <property type="entry name" value="AMMECR1"/>
    <property type="match status" value="1"/>
</dbReference>
<name>A0A1G9NEF3_9FIRM</name>
<protein>
    <recommendedName>
        <fullName evidence="1">AMMECR1 domain-containing protein</fullName>
    </recommendedName>
</protein>
<reference evidence="2 3" key="1">
    <citation type="submission" date="2016-10" db="EMBL/GenBank/DDBJ databases">
        <authorList>
            <person name="de Groot N.N."/>
        </authorList>
    </citation>
    <scope>NUCLEOTIDE SEQUENCE [LARGE SCALE GENOMIC DNA]</scope>
    <source>
        <strain evidence="2 3">SLAS-1</strain>
    </source>
</reference>
<evidence type="ECO:0000313" key="3">
    <source>
        <dbReference type="Proteomes" id="UP000199476"/>
    </source>
</evidence>
<keyword evidence="3" id="KW-1185">Reference proteome</keyword>
<dbReference type="Pfam" id="PF01871">
    <property type="entry name" value="AMMECR1"/>
    <property type="match status" value="1"/>
</dbReference>
<evidence type="ECO:0000259" key="1">
    <source>
        <dbReference type="PROSITE" id="PS51112"/>
    </source>
</evidence>
<sequence>MDELDFSPTRLARNVLENYLERGKIPELPETEIKAGAFVTLKKAEHDELRGCIGTIEPSTDLVTKEIAKNAVSSATNDPRFPSVSREELDNIKISVDILGKKEPVNDVSKLDPERYGVVVEKGQKRGVLLPDLEGVDTASRQLEIACRKAGISPGELDDIQASIYRFLVRRYEEEF</sequence>
<proteinExistence type="predicted"/>
<feature type="domain" description="AMMECR1" evidence="1">
    <location>
        <begin position="1"/>
        <end position="176"/>
    </location>
</feature>
<dbReference type="SUPFAM" id="SSF143447">
    <property type="entry name" value="AMMECR1-like"/>
    <property type="match status" value="1"/>
</dbReference>
<dbReference type="PANTHER" id="PTHR13016:SF0">
    <property type="entry name" value="AMME SYNDROME CANDIDATE GENE 1 PROTEIN"/>
    <property type="match status" value="1"/>
</dbReference>
<evidence type="ECO:0000313" key="2">
    <source>
        <dbReference type="EMBL" id="SDL84507.1"/>
    </source>
</evidence>
<dbReference type="InterPro" id="IPR023473">
    <property type="entry name" value="AMMECR1"/>
</dbReference>
<organism evidence="2 3">
    <name type="scientific">Halarsenatibacter silvermanii</name>
    <dbReference type="NCBI Taxonomy" id="321763"/>
    <lineage>
        <taxon>Bacteria</taxon>
        <taxon>Bacillati</taxon>
        <taxon>Bacillota</taxon>
        <taxon>Clostridia</taxon>
        <taxon>Halanaerobiales</taxon>
        <taxon>Halarsenatibacteraceae</taxon>
        <taxon>Halarsenatibacter</taxon>
    </lineage>
</organism>
<dbReference type="InterPro" id="IPR027485">
    <property type="entry name" value="AMMECR1_N"/>
</dbReference>
<dbReference type="EMBL" id="FNGO01000010">
    <property type="protein sequence ID" value="SDL84507.1"/>
    <property type="molecule type" value="Genomic_DNA"/>
</dbReference>
<dbReference type="RefSeq" id="WP_089759975.1">
    <property type="nucleotide sequence ID" value="NZ_FNGO01000010.1"/>
</dbReference>
<dbReference type="InterPro" id="IPR036071">
    <property type="entry name" value="AMMECR1_dom_sf"/>
</dbReference>